<comment type="caution">
    <text evidence="2">The sequence shown here is derived from an EMBL/GenBank/DDBJ whole genome shotgun (WGS) entry which is preliminary data.</text>
</comment>
<evidence type="ECO:0000256" key="1">
    <source>
        <dbReference type="SAM" id="MobiDB-lite"/>
    </source>
</evidence>
<feature type="region of interest" description="Disordered" evidence="1">
    <location>
        <begin position="697"/>
        <end position="716"/>
    </location>
</feature>
<feature type="region of interest" description="Disordered" evidence="1">
    <location>
        <begin position="966"/>
        <end position="985"/>
    </location>
</feature>
<feature type="compositionally biased region" description="Basic and acidic residues" evidence="1">
    <location>
        <begin position="433"/>
        <end position="455"/>
    </location>
</feature>
<feature type="compositionally biased region" description="Low complexity" evidence="1">
    <location>
        <begin position="170"/>
        <end position="186"/>
    </location>
</feature>
<proteinExistence type="predicted"/>
<feature type="region of interest" description="Disordered" evidence="1">
    <location>
        <begin position="1"/>
        <end position="347"/>
    </location>
</feature>
<evidence type="ECO:0000313" key="3">
    <source>
        <dbReference type="Proteomes" id="UP001221142"/>
    </source>
</evidence>
<dbReference type="AlphaFoldDB" id="A0AAD7C288"/>
<feature type="region of interest" description="Disordered" evidence="1">
    <location>
        <begin position="369"/>
        <end position="522"/>
    </location>
</feature>
<feature type="region of interest" description="Disordered" evidence="1">
    <location>
        <begin position="995"/>
        <end position="1032"/>
    </location>
</feature>
<gene>
    <name evidence="2" type="ORF">FB45DRAFT_907997</name>
</gene>
<feature type="compositionally biased region" description="Polar residues" evidence="1">
    <location>
        <begin position="77"/>
        <end position="87"/>
    </location>
</feature>
<feature type="region of interest" description="Disordered" evidence="1">
    <location>
        <begin position="862"/>
        <end position="945"/>
    </location>
</feature>
<keyword evidence="3" id="KW-1185">Reference proteome</keyword>
<feature type="compositionally biased region" description="Basic and acidic residues" evidence="1">
    <location>
        <begin position="497"/>
        <end position="506"/>
    </location>
</feature>
<protein>
    <submittedName>
        <fullName evidence="2">Uncharacterized protein</fullName>
    </submittedName>
</protein>
<feature type="compositionally biased region" description="Polar residues" evidence="1">
    <location>
        <begin position="900"/>
        <end position="910"/>
    </location>
</feature>
<feature type="compositionally biased region" description="Acidic residues" evidence="1">
    <location>
        <begin position="510"/>
        <end position="519"/>
    </location>
</feature>
<feature type="region of interest" description="Disordered" evidence="1">
    <location>
        <begin position="1046"/>
        <end position="1067"/>
    </location>
</feature>
<dbReference type="Proteomes" id="UP001221142">
    <property type="component" value="Unassembled WGS sequence"/>
</dbReference>
<dbReference type="EMBL" id="JARKIF010000006">
    <property type="protein sequence ID" value="KAJ7637012.1"/>
    <property type="molecule type" value="Genomic_DNA"/>
</dbReference>
<organism evidence="2 3">
    <name type="scientific">Roridomyces roridus</name>
    <dbReference type="NCBI Taxonomy" id="1738132"/>
    <lineage>
        <taxon>Eukaryota</taxon>
        <taxon>Fungi</taxon>
        <taxon>Dikarya</taxon>
        <taxon>Basidiomycota</taxon>
        <taxon>Agaricomycotina</taxon>
        <taxon>Agaricomycetes</taxon>
        <taxon>Agaricomycetidae</taxon>
        <taxon>Agaricales</taxon>
        <taxon>Marasmiineae</taxon>
        <taxon>Mycenaceae</taxon>
        <taxon>Roridomyces</taxon>
    </lineage>
</organism>
<accession>A0AAD7C288</accession>
<name>A0AAD7C288_9AGAR</name>
<reference evidence="2" key="1">
    <citation type="submission" date="2023-03" db="EMBL/GenBank/DDBJ databases">
        <title>Massive genome expansion in bonnet fungi (Mycena s.s.) driven by repeated elements and novel gene families across ecological guilds.</title>
        <authorList>
            <consortium name="Lawrence Berkeley National Laboratory"/>
            <person name="Harder C.B."/>
            <person name="Miyauchi S."/>
            <person name="Viragh M."/>
            <person name="Kuo A."/>
            <person name="Thoen E."/>
            <person name="Andreopoulos B."/>
            <person name="Lu D."/>
            <person name="Skrede I."/>
            <person name="Drula E."/>
            <person name="Henrissat B."/>
            <person name="Morin E."/>
            <person name="Kohler A."/>
            <person name="Barry K."/>
            <person name="LaButti K."/>
            <person name="Morin E."/>
            <person name="Salamov A."/>
            <person name="Lipzen A."/>
            <person name="Mereny Z."/>
            <person name="Hegedus B."/>
            <person name="Baldrian P."/>
            <person name="Stursova M."/>
            <person name="Weitz H."/>
            <person name="Taylor A."/>
            <person name="Grigoriev I.V."/>
            <person name="Nagy L.G."/>
            <person name="Martin F."/>
            <person name="Kauserud H."/>
        </authorList>
    </citation>
    <scope>NUCLEOTIDE SEQUENCE</scope>
    <source>
        <strain evidence="2">9284</strain>
    </source>
</reference>
<feature type="region of interest" description="Disordered" evidence="1">
    <location>
        <begin position="795"/>
        <end position="841"/>
    </location>
</feature>
<feature type="compositionally biased region" description="Low complexity" evidence="1">
    <location>
        <begin position="287"/>
        <end position="303"/>
    </location>
</feature>
<evidence type="ECO:0000313" key="2">
    <source>
        <dbReference type="EMBL" id="KAJ7637012.1"/>
    </source>
</evidence>
<feature type="compositionally biased region" description="Acidic residues" evidence="1">
    <location>
        <begin position="205"/>
        <end position="214"/>
    </location>
</feature>
<feature type="compositionally biased region" description="Low complexity" evidence="1">
    <location>
        <begin position="801"/>
        <end position="812"/>
    </location>
</feature>
<feature type="compositionally biased region" description="Polar residues" evidence="1">
    <location>
        <begin position="460"/>
        <end position="469"/>
    </location>
</feature>
<feature type="region of interest" description="Disordered" evidence="1">
    <location>
        <begin position="561"/>
        <end position="587"/>
    </location>
</feature>
<sequence>MTENHPPPKHAGLDAARMSLISPPPEEELQHVFGKTHNTANTKRKRQTPSKAPAEATPNPKPRKSNRRPADEDSPTRNRSPLPNNPNADWLPPRAHSQRRSVTPYEPPTDVFTSPREVFLRVPGPTSTRSKRRTPSVQPATPLRVLLHSIKKEMPPIDLSRPMTPPSPTDDPLLLSPTPLASSSSPCRRFVPLPDNDDRHTTDSMDLDISESFDEPQPGAGGSDFSDSDSEGELPNNPTAAHVTPPRRVDSAVRTPPRRCQYSPQEEDFVTNSTVRTKPDPPTPNTAARAAAWGVWGSPYPGRGPEGEGGSFRMDGRRRTSGESNSLVARGAFDFDFSTRDDEDEPLEEGVSILRALREEDEQRAMAMNLDLEQDEEEEEVRSMSVEAEEEHDQHPVHAPTPRQSTGLQAPWLQETTHVQTPPTRRTPIIPPRTERLRSPFEDEDIRMGDADDHILTAVGTRNPSTPSPIKSRHLGTPSSGLYTAPFPRDSPFVPADPDRDLRDGQVDSSAEDAEDSDDNSSILGLVKITSTDPRAAARAAAILKQHDYDCFTRLQRRHSFSGIGKGKTPASPAQPRKSLGGLQDINELRRRAKERQKHRKGQEKERAQTPRVVGERVYFPGSPQPVTTAQLLAEAEEEVSLSGIGRSPSRDEMASTRMPALRVDQEEPAEEDEQDWTKNDWKRLDACFTDERIELASRSGMKPRPSTPSFQTPVRRPTEAAVMMAAADAVDIDAVVARYVDLYGDKWDTAALTQRVRALQNKQRAGHVAPPTPKQILHASSPLMREVTGFSGRRASMNMPTLTPLGRPTRPSRAHLPPPLTAGAPFSALPPTPEPARRRRVPGSLFAPRYSHLLEEAVAVSGSGTPAKEPEANTAYQDFPTDEQEQTDSEGHGSDDSEQQASFDSEQQDASFASSSASNEDPDAEMAPTTPLREHEAQLAAAPPAMITKRVKGFLFSYLPTLSKTARPPARTKLPTGPRLPVPPAELLEKRRGPVTTPVRPPLPKARAPKELVTLQPAPQLAKKPTVARRAPQRLVELNHITPPKEEPVVRQGPRPRTGSGGSVKDMVRNFEALDNARTVAKEAEVKRVRSVGDLGKRAGAGRPIWRP</sequence>
<feature type="compositionally biased region" description="Polar residues" evidence="1">
    <location>
        <begin position="402"/>
        <end position="420"/>
    </location>
</feature>